<dbReference type="InterPro" id="IPR003362">
    <property type="entry name" value="Bact_transf"/>
</dbReference>
<keyword evidence="6 7" id="KW-0472">Membrane</keyword>
<dbReference type="Pfam" id="PF02397">
    <property type="entry name" value="Bac_transf"/>
    <property type="match status" value="1"/>
</dbReference>
<keyword evidence="10" id="KW-1185">Reference proteome</keyword>
<dbReference type="OrthoDB" id="9808602at2"/>
<keyword evidence="4 7" id="KW-0812">Transmembrane</keyword>
<dbReference type="Pfam" id="PF13727">
    <property type="entry name" value="CoA_binding_3"/>
    <property type="match status" value="1"/>
</dbReference>
<comment type="subcellular location">
    <subcellularLocation>
        <location evidence="1">Membrane</location>
        <topology evidence="1">Multi-pass membrane protein</topology>
    </subcellularLocation>
</comment>
<evidence type="ECO:0000256" key="6">
    <source>
        <dbReference type="ARBA" id="ARBA00023136"/>
    </source>
</evidence>
<dbReference type="Proteomes" id="UP000184301">
    <property type="component" value="Unassembled WGS sequence"/>
</dbReference>
<dbReference type="STRING" id="1121950.SAMN02745243_03214"/>
<evidence type="ECO:0000256" key="4">
    <source>
        <dbReference type="ARBA" id="ARBA00022692"/>
    </source>
</evidence>
<dbReference type="GO" id="GO:0016020">
    <property type="term" value="C:membrane"/>
    <property type="evidence" value="ECO:0007669"/>
    <property type="project" value="UniProtKB-SubCell"/>
</dbReference>
<dbReference type="Gene3D" id="3.40.50.720">
    <property type="entry name" value="NAD(P)-binding Rossmann-like Domain"/>
    <property type="match status" value="1"/>
</dbReference>
<dbReference type="GO" id="GO:0016780">
    <property type="term" value="F:phosphotransferase activity, for other substituted phosphate groups"/>
    <property type="evidence" value="ECO:0007669"/>
    <property type="project" value="TreeGrafter"/>
</dbReference>
<feature type="transmembrane region" description="Helical" evidence="7">
    <location>
        <begin position="110"/>
        <end position="129"/>
    </location>
</feature>
<dbReference type="RefSeq" id="WP_073112315.1">
    <property type="nucleotide sequence ID" value="NZ_FQZY01000058.1"/>
</dbReference>
<evidence type="ECO:0000313" key="9">
    <source>
        <dbReference type="EMBL" id="SHK55450.1"/>
    </source>
</evidence>
<comment type="similarity">
    <text evidence="2">Belongs to the bacterial sugar transferase family.</text>
</comment>
<evidence type="ECO:0000256" key="5">
    <source>
        <dbReference type="ARBA" id="ARBA00022989"/>
    </source>
</evidence>
<feature type="transmembrane region" description="Helical" evidence="7">
    <location>
        <begin position="281"/>
        <end position="304"/>
    </location>
</feature>
<reference evidence="9 10" key="1">
    <citation type="submission" date="2016-11" db="EMBL/GenBank/DDBJ databases">
        <authorList>
            <person name="Jaros S."/>
            <person name="Januszkiewicz K."/>
            <person name="Wedrychowicz H."/>
        </authorList>
    </citation>
    <scope>NUCLEOTIDE SEQUENCE [LARGE SCALE GENOMIC DNA]</scope>
    <source>
        <strain evidence="9 10">DSM 15480</strain>
    </source>
</reference>
<dbReference type="InterPro" id="IPR017475">
    <property type="entry name" value="EPS_sugar_tfrase"/>
</dbReference>
<name>A0A1M6TEP8_9FIRM</name>
<keyword evidence="5 7" id="KW-1133">Transmembrane helix</keyword>
<evidence type="ECO:0000256" key="2">
    <source>
        <dbReference type="ARBA" id="ARBA00006464"/>
    </source>
</evidence>
<feature type="transmembrane region" description="Helical" evidence="7">
    <location>
        <begin position="45"/>
        <end position="67"/>
    </location>
</feature>
<evidence type="ECO:0000256" key="3">
    <source>
        <dbReference type="ARBA" id="ARBA00022679"/>
    </source>
</evidence>
<feature type="transmembrane region" description="Helical" evidence="7">
    <location>
        <begin position="12"/>
        <end position="33"/>
    </location>
</feature>
<dbReference type="NCBIfam" id="TIGR03025">
    <property type="entry name" value="EPS_sugtrans"/>
    <property type="match status" value="1"/>
</dbReference>
<evidence type="ECO:0000259" key="8">
    <source>
        <dbReference type="Pfam" id="PF02397"/>
    </source>
</evidence>
<feature type="domain" description="Bacterial sugar transferase" evidence="8">
    <location>
        <begin position="276"/>
        <end position="478"/>
    </location>
</feature>
<proteinExistence type="inferred from homology"/>
<dbReference type="PANTHER" id="PTHR30576:SF10">
    <property type="entry name" value="SLL5057 PROTEIN"/>
    <property type="match status" value="1"/>
</dbReference>
<evidence type="ECO:0000313" key="10">
    <source>
        <dbReference type="Proteomes" id="UP000184301"/>
    </source>
</evidence>
<gene>
    <name evidence="9" type="ORF">SAMN02745243_03214</name>
</gene>
<evidence type="ECO:0000256" key="1">
    <source>
        <dbReference type="ARBA" id="ARBA00004141"/>
    </source>
</evidence>
<dbReference type="AlphaFoldDB" id="A0A1M6TEP8"/>
<accession>A0A1M6TEP8</accession>
<dbReference type="PANTHER" id="PTHR30576">
    <property type="entry name" value="COLANIC BIOSYNTHESIS UDP-GLUCOSE LIPID CARRIER TRANSFERASE"/>
    <property type="match status" value="1"/>
</dbReference>
<sequence length="483" mass="55278">MYRKSSNGWFKHYDFIILDLICVQVAFLLSYVLRHGMTNPYIIPMYRNMAIFVELADVVVLFFFETLKNVLKRGYYQEFSTTIKHVVLVELLSVLYLFTVQEGDKYSRTALYLMAVVYAILAYVVRIIWKKLIQKKMIAGGNRSLLIVTTENIASTVVERIRKRNFELFNIAGIVIIDNDMQGEMIDGIQVVANSNTAANYVCREWVDEVLINVDSEHPYPQDLIDQFMETGVTIHLNLAKVSETLGSKQFVEKIGGYTVLTASMNYATVKQVVAKRLLDILGGIVGCIFTGIVFLFVAPAIYISSPGPIFFSQVRVGRNGKKFKMYKFRSMYMDAEERKKDLMKENRVKDGMMFKVEFDTRVIGNKILPNGKRKTGIGDFIRRTSLDEFPQFFNVLKGDMSLIGTRPPTLDEWSAYDLHHRARLSIRPGITGLWQVSGRSEITDFEEVVKLDTKYIAEWSMGLDLRILCKTVLSVLKQEGSM</sequence>
<keyword evidence="3 9" id="KW-0808">Transferase</keyword>
<dbReference type="EMBL" id="FQZY01000058">
    <property type="protein sequence ID" value="SHK55450.1"/>
    <property type="molecule type" value="Genomic_DNA"/>
</dbReference>
<feature type="transmembrane region" description="Helical" evidence="7">
    <location>
        <begin position="79"/>
        <end position="98"/>
    </location>
</feature>
<protein>
    <submittedName>
        <fullName evidence="9">Exopolysaccharide biosynthesis polyprenyl glycosylphosphotransferase</fullName>
    </submittedName>
</protein>
<organism evidence="9 10">
    <name type="scientific">Hespellia stercorisuis DSM 15480</name>
    <dbReference type="NCBI Taxonomy" id="1121950"/>
    <lineage>
        <taxon>Bacteria</taxon>
        <taxon>Bacillati</taxon>
        <taxon>Bacillota</taxon>
        <taxon>Clostridia</taxon>
        <taxon>Lachnospirales</taxon>
        <taxon>Lachnospiraceae</taxon>
        <taxon>Hespellia</taxon>
    </lineage>
</organism>
<evidence type="ECO:0000256" key="7">
    <source>
        <dbReference type="SAM" id="Phobius"/>
    </source>
</evidence>